<evidence type="ECO:0000256" key="4">
    <source>
        <dbReference type="ARBA" id="ARBA00022837"/>
    </source>
</evidence>
<keyword evidence="4" id="KW-0106">Calcium</keyword>
<dbReference type="Gene3D" id="3.30.1120.10">
    <property type="match status" value="1"/>
</dbReference>
<name>M5RXQ4_9BACT</name>
<dbReference type="InterPro" id="IPR017850">
    <property type="entry name" value="Alkaline_phosphatase_core_sf"/>
</dbReference>
<comment type="caution">
    <text evidence="6">The sequence shown here is derived from an EMBL/GenBank/DDBJ whole genome shotgun (WGS) entry which is preliminary data.</text>
</comment>
<dbReference type="Gene3D" id="3.40.720.10">
    <property type="entry name" value="Alkaline Phosphatase, subunit A"/>
    <property type="match status" value="1"/>
</dbReference>
<dbReference type="Proteomes" id="UP000011991">
    <property type="component" value="Unassembled WGS sequence"/>
</dbReference>
<evidence type="ECO:0000313" key="6">
    <source>
        <dbReference type="EMBL" id="EMI20177.1"/>
    </source>
</evidence>
<evidence type="ECO:0000313" key="7">
    <source>
        <dbReference type="Proteomes" id="UP000011991"/>
    </source>
</evidence>
<reference evidence="6 7" key="1">
    <citation type="journal article" date="2013" name="Mar. Genomics">
        <title>Expression of sulfatases in Rhodopirellula baltica and the diversity of sulfatases in the genus Rhodopirellula.</title>
        <authorList>
            <person name="Wegner C.E."/>
            <person name="Richter-Heitmann T."/>
            <person name="Klindworth A."/>
            <person name="Klockow C."/>
            <person name="Richter M."/>
            <person name="Achstetter T."/>
            <person name="Glockner F.O."/>
            <person name="Harder J."/>
        </authorList>
    </citation>
    <scope>NUCLEOTIDE SEQUENCE [LARGE SCALE GENOMIC DNA]</scope>
    <source>
        <strain evidence="6 7">SM1</strain>
    </source>
</reference>
<dbReference type="PROSITE" id="PS00523">
    <property type="entry name" value="SULFATASE_1"/>
    <property type="match status" value="1"/>
</dbReference>
<dbReference type="InterPro" id="IPR050738">
    <property type="entry name" value="Sulfatase"/>
</dbReference>
<dbReference type="CDD" id="cd16145">
    <property type="entry name" value="ARS_like"/>
    <property type="match status" value="1"/>
</dbReference>
<protein>
    <submittedName>
        <fullName evidence="6">N-acetylgalactosamine 6-sulfate sulfatase (GALNS)</fullName>
    </submittedName>
</protein>
<evidence type="ECO:0000256" key="1">
    <source>
        <dbReference type="ARBA" id="ARBA00008779"/>
    </source>
</evidence>
<gene>
    <name evidence="6" type="ORF">RMSM_02892</name>
</gene>
<keyword evidence="7" id="KW-1185">Reference proteome</keyword>
<dbReference type="Pfam" id="PF00884">
    <property type="entry name" value="Sulfatase"/>
    <property type="match status" value="1"/>
</dbReference>
<dbReference type="PATRIC" id="fig|1265738.3.peg.2891"/>
<organism evidence="6 7">
    <name type="scientific">Rhodopirellula maiorica SM1</name>
    <dbReference type="NCBI Taxonomy" id="1265738"/>
    <lineage>
        <taxon>Bacteria</taxon>
        <taxon>Pseudomonadati</taxon>
        <taxon>Planctomycetota</taxon>
        <taxon>Planctomycetia</taxon>
        <taxon>Pirellulales</taxon>
        <taxon>Pirellulaceae</taxon>
        <taxon>Novipirellula</taxon>
    </lineage>
</organism>
<sequence length="456" mass="50918">MFVAGFASAAEEPPRPNIVFIMADDLGYGDLGCYGQQHIKTPNIDRLAAEGIRFTQAYAGGPVCTPSRSVLMTGLHNGHTVARDNVPHYVTYLQDDDTTLAEVLTNAGYRCGGVGKWSLGDAGSVGRATNQGFDTWFGYLNQDHAHYYYPEYLDDNEARLELPGNSKSHHTYSHTELTERALQFIDESSERETPFFLYAAYTLPHFSSLHEDADGLTVPSTEPYSDHNWEPKAKKYAAMIHMLDQDVGRIVNQIDDCGIRDNTLIIFTSDNGGHKNVAKRFDTNGPLRGYKRDLTEGGIRVPLIAHWPGQIPADQTSDEVIAFQDMMPTFAELAGGTPPANHDGISIIDALKGQRLKTPHDYLYWDFGHCRTRYHQAVRMNQWKGIRSDVRLGVAGPIQLYDLQNDIGEEHDVASEHPEIVQQIDRIMRSAVTPSTQYPIGKVYRGHAIWQPKTGP</sequence>
<dbReference type="InterPro" id="IPR024607">
    <property type="entry name" value="Sulfatase_CS"/>
</dbReference>
<keyword evidence="2" id="KW-0479">Metal-binding</keyword>
<keyword evidence="3" id="KW-0378">Hydrolase</keyword>
<feature type="domain" description="Sulfatase N-terminal" evidence="5">
    <location>
        <begin position="16"/>
        <end position="335"/>
    </location>
</feature>
<dbReference type="GO" id="GO:0046872">
    <property type="term" value="F:metal ion binding"/>
    <property type="evidence" value="ECO:0007669"/>
    <property type="project" value="UniProtKB-KW"/>
</dbReference>
<evidence type="ECO:0000256" key="3">
    <source>
        <dbReference type="ARBA" id="ARBA00022801"/>
    </source>
</evidence>
<dbReference type="GO" id="GO:0004065">
    <property type="term" value="F:arylsulfatase activity"/>
    <property type="evidence" value="ECO:0007669"/>
    <property type="project" value="TreeGrafter"/>
</dbReference>
<dbReference type="EMBL" id="ANOG01000415">
    <property type="protein sequence ID" value="EMI20177.1"/>
    <property type="molecule type" value="Genomic_DNA"/>
</dbReference>
<accession>M5RXQ4</accession>
<dbReference type="SUPFAM" id="SSF53649">
    <property type="entry name" value="Alkaline phosphatase-like"/>
    <property type="match status" value="1"/>
</dbReference>
<dbReference type="AlphaFoldDB" id="M5RXQ4"/>
<comment type="similarity">
    <text evidence="1">Belongs to the sulfatase family.</text>
</comment>
<evidence type="ECO:0000259" key="5">
    <source>
        <dbReference type="Pfam" id="PF00884"/>
    </source>
</evidence>
<proteinExistence type="inferred from homology"/>
<dbReference type="PANTHER" id="PTHR42693">
    <property type="entry name" value="ARYLSULFATASE FAMILY MEMBER"/>
    <property type="match status" value="1"/>
</dbReference>
<evidence type="ECO:0000256" key="2">
    <source>
        <dbReference type="ARBA" id="ARBA00022723"/>
    </source>
</evidence>
<dbReference type="InterPro" id="IPR000917">
    <property type="entry name" value="Sulfatase_N"/>
</dbReference>
<dbReference type="PANTHER" id="PTHR42693:SF53">
    <property type="entry name" value="ENDO-4-O-SULFATASE"/>
    <property type="match status" value="1"/>
</dbReference>